<dbReference type="AlphaFoldDB" id="T5AJ28"/>
<gene>
    <name evidence="2" type="ORF">OCS_02527</name>
</gene>
<dbReference type="HOGENOM" id="CLU_112567_1_1_1"/>
<protein>
    <submittedName>
        <fullName evidence="2">NAD(P)-binding domain protein</fullName>
    </submittedName>
</protein>
<accession>T5AJ28</accession>
<evidence type="ECO:0000259" key="1">
    <source>
        <dbReference type="Pfam" id="PF13380"/>
    </source>
</evidence>
<dbReference type="PANTHER" id="PTHR33303">
    <property type="entry name" value="CYTOPLASMIC PROTEIN-RELATED"/>
    <property type="match status" value="1"/>
</dbReference>
<dbReference type="SUPFAM" id="SSF51735">
    <property type="entry name" value="NAD(P)-binding Rossmann-fold domains"/>
    <property type="match status" value="1"/>
</dbReference>
<dbReference type="eggNOG" id="ENOG502S3ZG">
    <property type="taxonomic scope" value="Eukaryota"/>
</dbReference>
<evidence type="ECO:0000313" key="2">
    <source>
        <dbReference type="EMBL" id="EQL01757.1"/>
    </source>
</evidence>
<dbReference type="InterPro" id="IPR003781">
    <property type="entry name" value="CoA-bd"/>
</dbReference>
<dbReference type="PANTHER" id="PTHR33303:SF2">
    <property type="entry name" value="COA-BINDING DOMAIN-CONTAINING PROTEIN"/>
    <property type="match status" value="1"/>
</dbReference>
<dbReference type="Gene3D" id="3.40.50.720">
    <property type="entry name" value="NAD(P)-binding Rossmann-like Domain"/>
    <property type="match status" value="1"/>
</dbReference>
<dbReference type="EMBL" id="KE652430">
    <property type="protein sequence ID" value="EQL01757.1"/>
    <property type="molecule type" value="Genomic_DNA"/>
</dbReference>
<reference evidence="2 3" key="1">
    <citation type="journal article" date="2013" name="Chin. Sci. Bull.">
        <title>Genome survey uncovers the secrets of sex and lifestyle in caterpillar fungus.</title>
        <authorList>
            <person name="Hu X."/>
            <person name="Zhang Y."/>
            <person name="Xiao G."/>
            <person name="Zheng P."/>
            <person name="Xia Y."/>
            <person name="Zhang X."/>
            <person name="St Leger R.J."/>
            <person name="Liu X."/>
            <person name="Wang C."/>
        </authorList>
    </citation>
    <scope>NUCLEOTIDE SEQUENCE [LARGE SCALE GENOMIC DNA]</scope>
    <source>
        <strain evidence="3">Co18 / CGMCC 3.14243</strain>
        <tissue evidence="2">Fruit-body</tissue>
    </source>
</reference>
<dbReference type="Pfam" id="PF13380">
    <property type="entry name" value="CoA_binding_2"/>
    <property type="match status" value="1"/>
</dbReference>
<feature type="domain" description="CoA-binding" evidence="1">
    <location>
        <begin position="37"/>
        <end position="143"/>
    </location>
</feature>
<evidence type="ECO:0000313" key="3">
    <source>
        <dbReference type="Proteomes" id="UP000019374"/>
    </source>
</evidence>
<dbReference type="OrthoDB" id="5138418at2759"/>
<name>T5AJ28_OPHSC</name>
<sequence>MGEPTTASTPMNGSQIRGRDTMATAAVARNFFSLPSFAVVGAIVVELHLVDGPTVHAWYLAHGLDVSPVNPGSPHVTVKGKDHATIPNLSALPNPKETSVSIITPPGATLGVLQEAKKLGIPAVWMQPGTFDEAVLEFALAAGAFDAVVYGLGGAGSEGWCVLVDGDKALKDAGKL</sequence>
<dbReference type="Proteomes" id="UP000019374">
    <property type="component" value="Unassembled WGS sequence"/>
</dbReference>
<organism evidence="2 3">
    <name type="scientific">Ophiocordyceps sinensis (strain Co18 / CGMCC 3.14243)</name>
    <name type="common">Yarsagumba caterpillar fungus</name>
    <name type="synonym">Hirsutella sinensis</name>
    <dbReference type="NCBI Taxonomy" id="911162"/>
    <lineage>
        <taxon>Eukaryota</taxon>
        <taxon>Fungi</taxon>
        <taxon>Dikarya</taxon>
        <taxon>Ascomycota</taxon>
        <taxon>Pezizomycotina</taxon>
        <taxon>Sordariomycetes</taxon>
        <taxon>Hypocreomycetidae</taxon>
        <taxon>Hypocreales</taxon>
        <taxon>Ophiocordycipitaceae</taxon>
        <taxon>Ophiocordyceps</taxon>
    </lineage>
</organism>
<proteinExistence type="predicted"/>
<dbReference type="InterPro" id="IPR036291">
    <property type="entry name" value="NAD(P)-bd_dom_sf"/>
</dbReference>